<dbReference type="InterPro" id="IPR013094">
    <property type="entry name" value="AB_hydrolase_3"/>
</dbReference>
<keyword evidence="4" id="KW-1185">Reference proteome</keyword>
<dbReference type="SUPFAM" id="SSF53474">
    <property type="entry name" value="alpha/beta-Hydrolases"/>
    <property type="match status" value="1"/>
</dbReference>
<gene>
    <name evidence="3" type="ORF">B7463_g4761</name>
</gene>
<dbReference type="OMA" id="DKDLWQA"/>
<dbReference type="PANTHER" id="PTHR48081">
    <property type="entry name" value="AB HYDROLASE SUPERFAMILY PROTEIN C4A8.06C"/>
    <property type="match status" value="1"/>
</dbReference>
<dbReference type="OrthoDB" id="408631at2759"/>
<comment type="caution">
    <text evidence="3">The sequence shown here is derived from an EMBL/GenBank/DDBJ whole genome shotgun (WGS) entry which is preliminary data.</text>
</comment>
<evidence type="ECO:0000313" key="4">
    <source>
        <dbReference type="Proteomes" id="UP000258309"/>
    </source>
</evidence>
<organism evidence="3 4">
    <name type="scientific">Scytalidium lignicola</name>
    <name type="common">Hyphomycete</name>
    <dbReference type="NCBI Taxonomy" id="5539"/>
    <lineage>
        <taxon>Eukaryota</taxon>
        <taxon>Fungi</taxon>
        <taxon>Dikarya</taxon>
        <taxon>Ascomycota</taxon>
        <taxon>Pezizomycotina</taxon>
        <taxon>Leotiomycetes</taxon>
        <taxon>Leotiomycetes incertae sedis</taxon>
        <taxon>Scytalidium</taxon>
    </lineage>
</organism>
<feature type="non-terminal residue" evidence="3">
    <location>
        <position position="1"/>
    </location>
</feature>
<dbReference type="InterPro" id="IPR050300">
    <property type="entry name" value="GDXG_lipolytic_enzyme"/>
</dbReference>
<evidence type="ECO:0000259" key="2">
    <source>
        <dbReference type="Pfam" id="PF07859"/>
    </source>
</evidence>
<name>A0A3E2HDZ3_SCYLI</name>
<sequence>MAAPGKGHEALNPIHPDLLPKLDPKFIELYNAHVANTPNRPIDLSILRKNYSRLYAYGTAPAPECEKEWEIQIPGWLKYPGDILIRVYVPKGEKPTEGWPVHVDFHGGGWGLGDLETESHICRHICVSASVIVVDVGYRLVPEYVFPTGIYDSFAALQYVYSNPSKFDINPKILTLGGVSAGANIALICNHLARDAGIPIKAVVIGTPQIADISVIPTVADSPYPSTKEMEFAPTLNWARLKWFDALKWDSLAKDNPALKAEQEKDIGWFRDAITAPNFKDLADLTVIMTADCDPMRDEGEVYAKKLEDAGNKVVLKRFMGVPHPFMHMDDALDQAKEFIQDTISSD</sequence>
<dbReference type="InterPro" id="IPR029058">
    <property type="entry name" value="AB_hydrolase_fold"/>
</dbReference>
<proteinExistence type="predicted"/>
<protein>
    <recommendedName>
        <fullName evidence="2">Alpha/beta hydrolase fold-3 domain-containing protein</fullName>
    </recommendedName>
</protein>
<dbReference type="STRING" id="5539.A0A3E2HDZ3"/>
<dbReference type="PANTHER" id="PTHR48081:SF8">
    <property type="entry name" value="ALPHA_BETA HYDROLASE FOLD-3 DOMAIN-CONTAINING PROTEIN-RELATED"/>
    <property type="match status" value="1"/>
</dbReference>
<dbReference type="Pfam" id="PF07859">
    <property type="entry name" value="Abhydrolase_3"/>
    <property type="match status" value="1"/>
</dbReference>
<accession>A0A3E2HDZ3</accession>
<dbReference type="AlphaFoldDB" id="A0A3E2HDZ3"/>
<evidence type="ECO:0000313" key="3">
    <source>
        <dbReference type="EMBL" id="RFU31577.1"/>
    </source>
</evidence>
<dbReference type="GO" id="GO:0016787">
    <property type="term" value="F:hydrolase activity"/>
    <property type="evidence" value="ECO:0007669"/>
    <property type="project" value="UniProtKB-KW"/>
</dbReference>
<keyword evidence="1" id="KW-0378">Hydrolase</keyword>
<dbReference type="EMBL" id="NCSJ02000073">
    <property type="protein sequence ID" value="RFU31577.1"/>
    <property type="molecule type" value="Genomic_DNA"/>
</dbReference>
<feature type="non-terminal residue" evidence="3">
    <location>
        <position position="347"/>
    </location>
</feature>
<dbReference type="Proteomes" id="UP000258309">
    <property type="component" value="Unassembled WGS sequence"/>
</dbReference>
<evidence type="ECO:0000256" key="1">
    <source>
        <dbReference type="ARBA" id="ARBA00022801"/>
    </source>
</evidence>
<dbReference type="Gene3D" id="3.40.50.1820">
    <property type="entry name" value="alpha/beta hydrolase"/>
    <property type="match status" value="1"/>
</dbReference>
<feature type="domain" description="Alpha/beta hydrolase fold-3" evidence="2">
    <location>
        <begin position="103"/>
        <end position="327"/>
    </location>
</feature>
<reference evidence="3 4" key="1">
    <citation type="submission" date="2018-05" db="EMBL/GenBank/DDBJ databases">
        <title>Draft genome sequence of Scytalidium lignicola DSM 105466, a ubiquitous saprotrophic fungus.</title>
        <authorList>
            <person name="Buettner E."/>
            <person name="Gebauer A.M."/>
            <person name="Hofrichter M."/>
            <person name="Liers C."/>
            <person name="Kellner H."/>
        </authorList>
    </citation>
    <scope>NUCLEOTIDE SEQUENCE [LARGE SCALE GENOMIC DNA]</scope>
    <source>
        <strain evidence="3 4">DSM 105466</strain>
    </source>
</reference>